<keyword evidence="11" id="KW-1185">Reference proteome</keyword>
<dbReference type="FunFam" id="3.40.1010.10:FF:000002">
    <property type="entry name" value="Ribosomal RNA small subunit methyltransferase I"/>
    <property type="match status" value="1"/>
</dbReference>
<keyword evidence="5 6" id="KW-0949">S-adenosyl-L-methionine</keyword>
<name>A0A143ZA66_9LACT</name>
<dbReference type="STRING" id="640938.TR210_2896"/>
<dbReference type="InterPro" id="IPR000878">
    <property type="entry name" value="4pyrrol_Mease"/>
</dbReference>
<dbReference type="InterPro" id="IPR008189">
    <property type="entry name" value="rRNA_ssu_MeTfrase_I"/>
</dbReference>
<dbReference type="InterPro" id="IPR014776">
    <property type="entry name" value="4pyrrole_Mease_sub2"/>
</dbReference>
<dbReference type="Pfam" id="PF00590">
    <property type="entry name" value="TP_methylase"/>
    <property type="match status" value="1"/>
</dbReference>
<keyword evidence="2 6" id="KW-0698">rRNA processing</keyword>
<dbReference type="InterPro" id="IPR014777">
    <property type="entry name" value="4pyrrole_Mease_sub1"/>
</dbReference>
<keyword evidence="1 6" id="KW-0963">Cytoplasm</keyword>
<dbReference type="Gene3D" id="3.40.1010.10">
    <property type="entry name" value="Cobalt-precorrin-4 Transmethylase, Domain 1"/>
    <property type="match status" value="1"/>
</dbReference>
<dbReference type="FunFam" id="3.30.950.10:FF:000002">
    <property type="entry name" value="Ribosomal RNA small subunit methyltransferase I"/>
    <property type="match status" value="1"/>
</dbReference>
<dbReference type="CDD" id="cd11648">
    <property type="entry name" value="RsmI"/>
    <property type="match status" value="1"/>
</dbReference>
<feature type="domain" description="Tetrapyrrole methylase" evidence="7">
    <location>
        <begin position="14"/>
        <end position="215"/>
    </location>
</feature>
<dbReference type="SUPFAM" id="SSF53790">
    <property type="entry name" value="Tetrapyrrole methylase"/>
    <property type="match status" value="1"/>
</dbReference>
<evidence type="ECO:0000313" key="9">
    <source>
        <dbReference type="EMBL" id="SEJ94136.1"/>
    </source>
</evidence>
<evidence type="ECO:0000256" key="5">
    <source>
        <dbReference type="ARBA" id="ARBA00022691"/>
    </source>
</evidence>
<dbReference type="GO" id="GO:0005737">
    <property type="term" value="C:cytoplasm"/>
    <property type="evidence" value="ECO:0007669"/>
    <property type="project" value="UniProtKB-SubCell"/>
</dbReference>
<evidence type="ECO:0000256" key="3">
    <source>
        <dbReference type="ARBA" id="ARBA00022603"/>
    </source>
</evidence>
<comment type="function">
    <text evidence="6">Catalyzes the 2'-O-methylation of the ribose of cytidine 1402 (C1402) in 16S rRNA.</text>
</comment>
<evidence type="ECO:0000256" key="1">
    <source>
        <dbReference type="ARBA" id="ARBA00022490"/>
    </source>
</evidence>
<evidence type="ECO:0000259" key="7">
    <source>
        <dbReference type="Pfam" id="PF00590"/>
    </source>
</evidence>
<keyword evidence="4 6" id="KW-0808">Transferase</keyword>
<dbReference type="EMBL" id="FNYT01000043">
    <property type="protein sequence ID" value="SEJ94136.1"/>
    <property type="molecule type" value="Genomic_DNA"/>
</dbReference>
<dbReference type="Proteomes" id="UP000076878">
    <property type="component" value="Unassembled WGS sequence"/>
</dbReference>
<evidence type="ECO:0000256" key="6">
    <source>
        <dbReference type="HAMAP-Rule" id="MF_01877"/>
    </source>
</evidence>
<comment type="similarity">
    <text evidence="6">Belongs to the methyltransferase superfamily. RsmI family.</text>
</comment>
<dbReference type="Gene3D" id="3.30.950.10">
    <property type="entry name" value="Methyltransferase, Cobalt-precorrin-4 Transmethylase, Domain 2"/>
    <property type="match status" value="1"/>
</dbReference>
<comment type="subcellular location">
    <subcellularLocation>
        <location evidence="6">Cytoplasm</location>
    </subcellularLocation>
</comment>
<gene>
    <name evidence="6" type="primary">rsmI</name>
    <name evidence="9" type="ORF">SAMN05216375_1438</name>
    <name evidence="8" type="ORF">TR210_2896</name>
</gene>
<protein>
    <recommendedName>
        <fullName evidence="6">Ribosomal RNA small subunit methyltransferase I</fullName>
        <ecNumber evidence="6">2.1.1.198</ecNumber>
    </recommendedName>
    <alternativeName>
        <fullName evidence="6">16S rRNA 2'-O-ribose C1402 methyltransferase</fullName>
    </alternativeName>
    <alternativeName>
        <fullName evidence="6">rRNA (cytidine-2'-O-)-methyltransferase RsmI</fullName>
    </alternativeName>
</protein>
<dbReference type="PANTHER" id="PTHR46111">
    <property type="entry name" value="RIBOSOMAL RNA SMALL SUBUNIT METHYLTRANSFERASE I"/>
    <property type="match status" value="1"/>
</dbReference>
<dbReference type="GO" id="GO:0070677">
    <property type="term" value="F:rRNA (cytosine-2'-O-)-methyltransferase activity"/>
    <property type="evidence" value="ECO:0007669"/>
    <property type="project" value="UniProtKB-UniRule"/>
</dbReference>
<dbReference type="AlphaFoldDB" id="A0A143ZA66"/>
<dbReference type="PROSITE" id="PS01296">
    <property type="entry name" value="RSMI"/>
    <property type="match status" value="1"/>
</dbReference>
<dbReference type="Proteomes" id="UP000199280">
    <property type="component" value="Unassembled WGS sequence"/>
</dbReference>
<evidence type="ECO:0000313" key="11">
    <source>
        <dbReference type="Proteomes" id="UP000199280"/>
    </source>
</evidence>
<evidence type="ECO:0000313" key="8">
    <source>
        <dbReference type="EMBL" id="CZR10281.1"/>
    </source>
</evidence>
<dbReference type="OrthoDB" id="9809084at2"/>
<accession>A0A143ZA66</accession>
<proteinExistence type="inferred from homology"/>
<dbReference type="InterPro" id="IPR018063">
    <property type="entry name" value="SAM_MeTrfase_RsmI_CS"/>
</dbReference>
<dbReference type="EMBL" id="FJNB01000034">
    <property type="protein sequence ID" value="CZR10281.1"/>
    <property type="molecule type" value="Genomic_DNA"/>
</dbReference>
<dbReference type="PANTHER" id="PTHR46111:SF1">
    <property type="entry name" value="RIBOSOMAL RNA SMALL SUBUNIT METHYLTRANSFERASE I"/>
    <property type="match status" value="1"/>
</dbReference>
<dbReference type="InterPro" id="IPR035996">
    <property type="entry name" value="4pyrrol_Methylase_sf"/>
</dbReference>
<reference evidence="8 10" key="1">
    <citation type="submission" date="2016-02" db="EMBL/GenBank/DDBJ databases">
        <authorList>
            <person name="Wen L."/>
            <person name="He K."/>
            <person name="Yang H."/>
        </authorList>
    </citation>
    <scope>NUCLEOTIDE SEQUENCE [LARGE SCALE GENOMIC DNA]</scope>
    <source>
        <strain evidence="8">Trichococcus_R210</strain>
    </source>
</reference>
<dbReference type="NCBIfam" id="TIGR00096">
    <property type="entry name" value="16S rRNA (cytidine(1402)-2'-O)-methyltransferase"/>
    <property type="match status" value="1"/>
</dbReference>
<sequence>MQLQKSYEHHESGTLYLVPTPIGNLEDMTFRAVKILREVDLIAAEDTRNTRKLLTHFEVDTPQVSFHEHNTQERIPQLVDKLLGGQSIAQVSDAGMPSISDPGHDLVRACIKANVPVVPLPGANAGVTALIASGLAPQPFYFFGFLERKKKDQVAQLESLKNREETMIFYESPYRLKELLKNIATVMGAERQVVICRELTKRFEEFIRGSAEELAVWAEDTEIKGEICLMIAGNDNPEMPVEQTFDDLSIAELVEKLMSEQGLSSKDAIKEAAKIRGMKKQEVYQAFHGF</sequence>
<comment type="catalytic activity">
    <reaction evidence="6">
        <text>cytidine(1402) in 16S rRNA + S-adenosyl-L-methionine = 2'-O-methylcytidine(1402) in 16S rRNA + S-adenosyl-L-homocysteine + H(+)</text>
        <dbReference type="Rhea" id="RHEA:42924"/>
        <dbReference type="Rhea" id="RHEA-COMP:10285"/>
        <dbReference type="Rhea" id="RHEA-COMP:10286"/>
        <dbReference type="ChEBI" id="CHEBI:15378"/>
        <dbReference type="ChEBI" id="CHEBI:57856"/>
        <dbReference type="ChEBI" id="CHEBI:59789"/>
        <dbReference type="ChEBI" id="CHEBI:74495"/>
        <dbReference type="ChEBI" id="CHEBI:82748"/>
        <dbReference type="EC" id="2.1.1.198"/>
    </reaction>
</comment>
<evidence type="ECO:0000256" key="4">
    <source>
        <dbReference type="ARBA" id="ARBA00022679"/>
    </source>
</evidence>
<dbReference type="HAMAP" id="MF_01877">
    <property type="entry name" value="16SrRNA_methyltr_I"/>
    <property type="match status" value="1"/>
</dbReference>
<dbReference type="RefSeq" id="WP_068624908.1">
    <property type="nucleotide sequence ID" value="NZ_FJNB01000034.1"/>
</dbReference>
<evidence type="ECO:0000313" key="10">
    <source>
        <dbReference type="Proteomes" id="UP000076878"/>
    </source>
</evidence>
<keyword evidence="3 6" id="KW-0489">Methyltransferase</keyword>
<dbReference type="PIRSF" id="PIRSF005917">
    <property type="entry name" value="MTase_YraL"/>
    <property type="match status" value="1"/>
</dbReference>
<evidence type="ECO:0000256" key="2">
    <source>
        <dbReference type="ARBA" id="ARBA00022552"/>
    </source>
</evidence>
<organism evidence="8 10">
    <name type="scientific">Trichococcus ilyis</name>
    <dbReference type="NCBI Taxonomy" id="640938"/>
    <lineage>
        <taxon>Bacteria</taxon>
        <taxon>Bacillati</taxon>
        <taxon>Bacillota</taxon>
        <taxon>Bacilli</taxon>
        <taxon>Lactobacillales</taxon>
        <taxon>Carnobacteriaceae</taxon>
        <taxon>Trichococcus</taxon>
    </lineage>
</organism>
<reference evidence="9 11" key="2">
    <citation type="submission" date="2016-10" db="EMBL/GenBank/DDBJ databases">
        <authorList>
            <person name="Varghese N."/>
            <person name="Submissions S."/>
        </authorList>
    </citation>
    <scope>NUCLEOTIDE SEQUENCE [LARGE SCALE GENOMIC DNA]</scope>
    <source>
        <strain evidence="9 11">DSM 22150</strain>
    </source>
</reference>
<dbReference type="EC" id="2.1.1.198" evidence="6"/>